<feature type="domain" description="Thioredoxin" evidence="5">
    <location>
        <begin position="36"/>
        <end position="185"/>
    </location>
</feature>
<accession>S6AB15</accession>
<dbReference type="PANTHER" id="PTHR12151">
    <property type="entry name" value="ELECTRON TRANSPORT PROTIN SCO1/SENC FAMILY MEMBER"/>
    <property type="match status" value="1"/>
</dbReference>
<dbReference type="Proteomes" id="UP000015559">
    <property type="component" value="Chromosome"/>
</dbReference>
<keyword evidence="3" id="KW-0479">Metal-binding</keyword>
<keyword evidence="4" id="KW-1015">Disulfide bond</keyword>
<gene>
    <name evidence="6" type="ORF">SCD_n02655</name>
</gene>
<feature type="binding site" evidence="3">
    <location>
        <position position="74"/>
    </location>
    <ligand>
        <name>Cu cation</name>
        <dbReference type="ChEBI" id="CHEBI:23378"/>
    </ligand>
</feature>
<feature type="disulfide bond" description="Redox-active" evidence="4">
    <location>
        <begin position="74"/>
        <end position="78"/>
    </location>
</feature>
<evidence type="ECO:0000256" key="4">
    <source>
        <dbReference type="PIRSR" id="PIRSR603782-2"/>
    </source>
</evidence>
<organism evidence="6 7">
    <name type="scientific">Sulfuricella denitrificans (strain DSM 22764 / NBRC 105220 / skB26)</name>
    <dbReference type="NCBI Taxonomy" id="1163617"/>
    <lineage>
        <taxon>Bacteria</taxon>
        <taxon>Pseudomonadati</taxon>
        <taxon>Pseudomonadota</taxon>
        <taxon>Betaproteobacteria</taxon>
        <taxon>Nitrosomonadales</taxon>
        <taxon>Sulfuricellaceae</taxon>
        <taxon>Sulfuricella</taxon>
    </lineage>
</organism>
<dbReference type="SUPFAM" id="SSF52833">
    <property type="entry name" value="Thioredoxin-like"/>
    <property type="match status" value="1"/>
</dbReference>
<dbReference type="STRING" id="1163617.SCD_n02655"/>
<sequence>MFVMLMLLFVLPVVLATMLYLTGWRPSSSGNHGELIQPARQIKDRALQTLDGQPAHFSELRGKWTMVHIGLSSCPDECMKNIYTMRQVHAAQAKEIGRVQRVFIATDRGAAEKLKAKLADYPEMFVWTGEKKDLAEVLQSFGIDAEQAAEQQGIYLVDPLGNLIMRYPPGTDPGGMLKDMTRLLKYSWVG</sequence>
<evidence type="ECO:0000256" key="2">
    <source>
        <dbReference type="ARBA" id="ARBA00023008"/>
    </source>
</evidence>
<proteinExistence type="inferred from homology"/>
<evidence type="ECO:0000313" key="6">
    <source>
        <dbReference type="EMBL" id="BAN36455.1"/>
    </source>
</evidence>
<dbReference type="Pfam" id="PF02630">
    <property type="entry name" value="SCO1-SenC"/>
    <property type="match status" value="1"/>
</dbReference>
<protein>
    <recommendedName>
        <fullName evidence="5">Thioredoxin domain-containing protein</fullName>
    </recommendedName>
</protein>
<evidence type="ECO:0000256" key="1">
    <source>
        <dbReference type="ARBA" id="ARBA00010996"/>
    </source>
</evidence>
<dbReference type="GO" id="GO:0046872">
    <property type="term" value="F:metal ion binding"/>
    <property type="evidence" value="ECO:0007669"/>
    <property type="project" value="UniProtKB-KW"/>
</dbReference>
<dbReference type="PROSITE" id="PS51352">
    <property type="entry name" value="THIOREDOXIN_2"/>
    <property type="match status" value="1"/>
</dbReference>
<evidence type="ECO:0000259" key="5">
    <source>
        <dbReference type="PROSITE" id="PS51352"/>
    </source>
</evidence>
<name>S6AB15_SULDS</name>
<evidence type="ECO:0000313" key="7">
    <source>
        <dbReference type="Proteomes" id="UP000015559"/>
    </source>
</evidence>
<dbReference type="AlphaFoldDB" id="S6AB15"/>
<keyword evidence="7" id="KW-1185">Reference proteome</keyword>
<dbReference type="eggNOG" id="COG1999">
    <property type="taxonomic scope" value="Bacteria"/>
</dbReference>
<feature type="binding site" evidence="3">
    <location>
        <position position="78"/>
    </location>
    <ligand>
        <name>Cu cation</name>
        <dbReference type="ChEBI" id="CHEBI:23378"/>
    </ligand>
</feature>
<dbReference type="HOGENOM" id="CLU_109681_0_0_4"/>
<dbReference type="InterPro" id="IPR013766">
    <property type="entry name" value="Thioredoxin_domain"/>
</dbReference>
<reference evidence="6 7" key="1">
    <citation type="journal article" date="2012" name="Appl. Environ. Microbiol.">
        <title>Draft genome sequence of a psychrotolerant sulfur-oxidizing bacterium, Sulfuricella denitrificans skB26, and proteomic insights into cold adaptation.</title>
        <authorList>
            <person name="Watanabe T."/>
            <person name="Kojima H."/>
            <person name="Fukui M."/>
        </authorList>
    </citation>
    <scope>NUCLEOTIDE SEQUENCE [LARGE SCALE GENOMIC DNA]</scope>
    <source>
        <strain evidence="7">skB26</strain>
    </source>
</reference>
<dbReference type="EMBL" id="AP013066">
    <property type="protein sequence ID" value="BAN36455.1"/>
    <property type="molecule type" value="Genomic_DNA"/>
</dbReference>
<dbReference type="KEGG" id="sdr:SCD_n02655"/>
<keyword evidence="2 3" id="KW-0186">Copper</keyword>
<dbReference type="InterPro" id="IPR036249">
    <property type="entry name" value="Thioredoxin-like_sf"/>
</dbReference>
<dbReference type="PANTHER" id="PTHR12151:SF25">
    <property type="entry name" value="LINALOOL DEHYDRATASE_ISOMERASE DOMAIN-CONTAINING PROTEIN"/>
    <property type="match status" value="1"/>
</dbReference>
<dbReference type="InterPro" id="IPR003782">
    <property type="entry name" value="SCO1/SenC"/>
</dbReference>
<dbReference type="Gene3D" id="3.40.30.10">
    <property type="entry name" value="Glutaredoxin"/>
    <property type="match status" value="1"/>
</dbReference>
<comment type="similarity">
    <text evidence="1">Belongs to the SCO1/2 family.</text>
</comment>
<evidence type="ECO:0000256" key="3">
    <source>
        <dbReference type="PIRSR" id="PIRSR603782-1"/>
    </source>
</evidence>